<dbReference type="SUPFAM" id="SSF52047">
    <property type="entry name" value="RNI-like"/>
    <property type="match status" value="1"/>
</dbReference>
<dbReference type="InterPro" id="IPR036047">
    <property type="entry name" value="F-box-like_dom_sf"/>
</dbReference>
<dbReference type="InParanoid" id="A0A6I9QJE8"/>
<organism evidence="2 3">
    <name type="scientific">Elaeis guineensis var. tenera</name>
    <name type="common">Oil palm</name>
    <dbReference type="NCBI Taxonomy" id="51953"/>
    <lineage>
        <taxon>Eukaryota</taxon>
        <taxon>Viridiplantae</taxon>
        <taxon>Streptophyta</taxon>
        <taxon>Embryophyta</taxon>
        <taxon>Tracheophyta</taxon>
        <taxon>Spermatophyta</taxon>
        <taxon>Magnoliopsida</taxon>
        <taxon>Liliopsida</taxon>
        <taxon>Arecaceae</taxon>
        <taxon>Arecoideae</taxon>
        <taxon>Cocoseae</taxon>
        <taxon>Elaeidinae</taxon>
        <taxon>Elaeis</taxon>
    </lineage>
</organism>
<dbReference type="PROSITE" id="PS50181">
    <property type="entry name" value="FBOX"/>
    <property type="match status" value="1"/>
</dbReference>
<evidence type="ECO:0000259" key="1">
    <source>
        <dbReference type="PROSITE" id="PS50181"/>
    </source>
</evidence>
<name>A0A6I9QJE8_ELAGV</name>
<dbReference type="OrthoDB" id="677997at2759"/>
<dbReference type="InterPro" id="IPR001810">
    <property type="entry name" value="F-box_dom"/>
</dbReference>
<keyword evidence="2" id="KW-1185">Reference proteome</keyword>
<dbReference type="PANTHER" id="PTHR34223">
    <property type="entry name" value="OS11G0201299 PROTEIN"/>
    <property type="match status" value="1"/>
</dbReference>
<dbReference type="Pfam" id="PF00646">
    <property type="entry name" value="F-box"/>
    <property type="match status" value="1"/>
</dbReference>
<gene>
    <name evidence="3" type="primary">LOC105035590</name>
</gene>
<dbReference type="Proteomes" id="UP000504607">
    <property type="component" value="Unplaced"/>
</dbReference>
<dbReference type="InterPro" id="IPR032675">
    <property type="entry name" value="LRR_dom_sf"/>
</dbReference>
<accession>A0A6I9QJE8</accession>
<reference evidence="3" key="1">
    <citation type="submission" date="2025-08" db="UniProtKB">
        <authorList>
            <consortium name="RefSeq"/>
        </authorList>
    </citation>
    <scope>IDENTIFICATION</scope>
</reference>
<evidence type="ECO:0000313" key="2">
    <source>
        <dbReference type="Proteomes" id="UP000504607"/>
    </source>
</evidence>
<dbReference type="RefSeq" id="XP_010909495.1">
    <property type="nucleotide sequence ID" value="XM_010911193.3"/>
</dbReference>
<dbReference type="InterPro" id="IPR053197">
    <property type="entry name" value="F-box_SCFL_complex_component"/>
</dbReference>
<dbReference type="AlphaFoldDB" id="A0A6I9QJE8"/>
<dbReference type="Gene3D" id="3.80.10.10">
    <property type="entry name" value="Ribonuclease Inhibitor"/>
    <property type="match status" value="1"/>
</dbReference>
<sequence length="356" mass="40408">MGISNDVGVDRISNLQSDGSPLQLRAIEKKRKKACISNDGGVDRISNLPSEILERILFFTGVRQAAQLSVLSSTWKDLWKSMPDLYFDARDFPPTRDENLRLVQLTHRVLRHRTWRVRQLRIVIYKEIHQRIGISPRLWFDFAAQCHAEEYSLSCLPHSSSSPISGLIGENPNIIVFGMLLRSLSISGICEPFSAFEAPSDACPLLEKLSIVGCSFDSINISSSRLKQLTLHDCGVFGRLRVATPSLESFDYRHSFSRVCRLENQPSLRHASIEINCENWSCDALLGILRAIQNATSITLPWWTLETYYKQQGSFSCLPTFHNAKHVTLVSHGQRNIILISDLLQKWPNIETLTMR</sequence>
<proteinExistence type="predicted"/>
<evidence type="ECO:0000313" key="3">
    <source>
        <dbReference type="RefSeq" id="XP_010909495.1"/>
    </source>
</evidence>
<protein>
    <submittedName>
        <fullName evidence="3">F-box protein At3g58860</fullName>
    </submittedName>
</protein>
<dbReference type="SUPFAM" id="SSF81383">
    <property type="entry name" value="F-box domain"/>
    <property type="match status" value="1"/>
</dbReference>
<feature type="domain" description="F-box" evidence="1">
    <location>
        <begin position="42"/>
        <end position="90"/>
    </location>
</feature>
<dbReference type="PANTHER" id="PTHR34223:SF83">
    <property type="entry name" value="F-BOX DOMAIN-CONTAINING PROTEIN"/>
    <property type="match status" value="1"/>
</dbReference>